<sequence>MKISEDHENMRRLVREDCVHRDLYLDQAVFAQEQQELFANAWTYLGHDSQISTPGEFFTLDVAGQPFVVLRDQEGQVRAFHNRCPHRGAKLFAAESGRLEGRFIRCPYHSWSFRLNGAHIAMPLKEGYEGTNMACSSAGEGMKPMGALQVYRGFIFGRVNPQGMDFQDYFGEVLSSIDLMVDRSPTGELRIEGGVLRNTIECNWKLYLENINDSVHPVSTHESAVQAAQTVAQEWNLGGTLPMAFEQILPFGQRYDFFKEMGGHVFPNGHSISGTRFSIHSGYGVMPEYVSALQAAHGEARAKEILERSPQNTVLYPSLALKGSPQTIRVIRPIAVNRTVIESWNFRTVGGPDLLLDRALTYSRLVYSPMSVVAHDDVHLFEMQQEGMRSNANEWISLHREYAASELAEPNRDCSGTSELLLRNFHRAWTRFMTSDHKEA</sequence>
<evidence type="ECO:0000313" key="8">
    <source>
        <dbReference type="EMBL" id="MFC7411281.1"/>
    </source>
</evidence>
<dbReference type="PRINTS" id="PR00090">
    <property type="entry name" value="RNGDIOXGNASE"/>
</dbReference>
<keyword evidence="4" id="KW-0560">Oxidoreductase</keyword>
<dbReference type="InterPro" id="IPR017941">
    <property type="entry name" value="Rieske_2Fe-2S"/>
</dbReference>
<dbReference type="InterPro" id="IPR036922">
    <property type="entry name" value="Rieske_2Fe-2S_sf"/>
</dbReference>
<keyword evidence="5" id="KW-0408">Iron</keyword>
<dbReference type="Proteomes" id="UP001596501">
    <property type="component" value="Unassembled WGS sequence"/>
</dbReference>
<keyword evidence="2" id="KW-0001">2Fe-2S</keyword>
<evidence type="ECO:0000256" key="5">
    <source>
        <dbReference type="ARBA" id="ARBA00023004"/>
    </source>
</evidence>
<dbReference type="PANTHER" id="PTHR43756:SF1">
    <property type="entry name" value="3-PHENYLPROPIONATE_CINNAMIC ACID DIOXYGENASE SUBUNIT ALPHA"/>
    <property type="match status" value="1"/>
</dbReference>
<dbReference type="RefSeq" id="WP_382227464.1">
    <property type="nucleotide sequence ID" value="NZ_JBHTCA010000028.1"/>
</dbReference>
<reference evidence="9" key="1">
    <citation type="journal article" date="2019" name="Int. J. Syst. Evol. Microbiol.">
        <title>The Global Catalogue of Microorganisms (GCM) 10K type strain sequencing project: providing services to taxonomists for standard genome sequencing and annotation.</title>
        <authorList>
            <consortium name="The Broad Institute Genomics Platform"/>
            <consortium name="The Broad Institute Genome Sequencing Center for Infectious Disease"/>
            <person name="Wu L."/>
            <person name="Ma J."/>
        </authorList>
    </citation>
    <scope>NUCLEOTIDE SEQUENCE [LARGE SCALE GENOMIC DNA]</scope>
    <source>
        <strain evidence="9">CGMCC 1.12371</strain>
    </source>
</reference>
<gene>
    <name evidence="8" type="ORF">ACFQPB_20655</name>
</gene>
<dbReference type="PROSITE" id="PS51296">
    <property type="entry name" value="RIESKE"/>
    <property type="match status" value="1"/>
</dbReference>
<dbReference type="SUPFAM" id="SSF50022">
    <property type="entry name" value="ISP domain"/>
    <property type="match status" value="1"/>
</dbReference>
<dbReference type="Pfam" id="PF00355">
    <property type="entry name" value="Rieske"/>
    <property type="match status" value="1"/>
</dbReference>
<keyword evidence="3" id="KW-0479">Metal-binding</keyword>
<dbReference type="EMBL" id="JBHTCA010000028">
    <property type="protein sequence ID" value="MFC7411281.1"/>
    <property type="molecule type" value="Genomic_DNA"/>
</dbReference>
<evidence type="ECO:0000313" key="9">
    <source>
        <dbReference type="Proteomes" id="UP001596501"/>
    </source>
</evidence>
<comment type="caution">
    <text evidence="8">The sequence shown here is derived from an EMBL/GenBank/DDBJ whole genome shotgun (WGS) entry which is preliminary data.</text>
</comment>
<evidence type="ECO:0000256" key="4">
    <source>
        <dbReference type="ARBA" id="ARBA00023002"/>
    </source>
</evidence>
<proteinExistence type="inferred from homology"/>
<comment type="similarity">
    <text evidence="1">Belongs to the bacterial ring-hydroxylating dioxygenase alpha subunit family.</text>
</comment>
<evidence type="ECO:0000256" key="3">
    <source>
        <dbReference type="ARBA" id="ARBA00022723"/>
    </source>
</evidence>
<dbReference type="Gene3D" id="2.102.10.10">
    <property type="entry name" value="Rieske [2Fe-2S] iron-sulphur domain"/>
    <property type="match status" value="1"/>
</dbReference>
<name>A0ABW2QPE6_9BURK</name>
<organism evidence="8 9">
    <name type="scientific">Hydrogenophaga atypica</name>
    <dbReference type="NCBI Taxonomy" id="249409"/>
    <lineage>
        <taxon>Bacteria</taxon>
        <taxon>Pseudomonadati</taxon>
        <taxon>Pseudomonadota</taxon>
        <taxon>Betaproteobacteria</taxon>
        <taxon>Burkholderiales</taxon>
        <taxon>Comamonadaceae</taxon>
        <taxon>Hydrogenophaga</taxon>
    </lineage>
</organism>
<dbReference type="PANTHER" id="PTHR43756">
    <property type="entry name" value="CHOLINE MONOOXYGENASE, CHLOROPLASTIC"/>
    <property type="match status" value="1"/>
</dbReference>
<dbReference type="Pfam" id="PF00848">
    <property type="entry name" value="Ring_hydroxyl_A"/>
    <property type="match status" value="1"/>
</dbReference>
<evidence type="ECO:0000259" key="7">
    <source>
        <dbReference type="PROSITE" id="PS51296"/>
    </source>
</evidence>
<evidence type="ECO:0000256" key="2">
    <source>
        <dbReference type="ARBA" id="ARBA00022714"/>
    </source>
</evidence>
<keyword evidence="6" id="KW-0411">Iron-sulfur</keyword>
<dbReference type="CDD" id="cd08879">
    <property type="entry name" value="RHO_alpha_C_AntDO-like"/>
    <property type="match status" value="1"/>
</dbReference>
<protein>
    <submittedName>
        <fullName evidence="8">Rieske 2Fe-2S domain-containing protein</fullName>
    </submittedName>
</protein>
<evidence type="ECO:0000256" key="6">
    <source>
        <dbReference type="ARBA" id="ARBA00023014"/>
    </source>
</evidence>
<dbReference type="InterPro" id="IPR001663">
    <property type="entry name" value="Rng_hydr_dOase-A"/>
</dbReference>
<dbReference type="SUPFAM" id="SSF55961">
    <property type="entry name" value="Bet v1-like"/>
    <property type="match status" value="1"/>
</dbReference>
<keyword evidence="9" id="KW-1185">Reference proteome</keyword>
<accession>A0ABW2QPE6</accession>
<dbReference type="Gene3D" id="3.90.380.10">
    <property type="entry name" value="Naphthalene 1,2-dioxygenase Alpha Subunit, Chain A, domain 1"/>
    <property type="match status" value="1"/>
</dbReference>
<feature type="domain" description="Rieske" evidence="7">
    <location>
        <begin position="43"/>
        <end position="123"/>
    </location>
</feature>
<evidence type="ECO:0000256" key="1">
    <source>
        <dbReference type="ARBA" id="ARBA00008751"/>
    </source>
</evidence>
<dbReference type="InterPro" id="IPR015879">
    <property type="entry name" value="Ring_hydroxy_dOase_asu_C_dom"/>
</dbReference>